<proteinExistence type="predicted"/>
<evidence type="ECO:0000313" key="1">
    <source>
        <dbReference type="EnsemblPlants" id="TraesCS2D02G117700.1.cds1"/>
    </source>
</evidence>
<dbReference type="AlphaFoldDB" id="A0A2X0S1J4"/>
<accession>A0A2X0S1J4</accession>
<protein>
    <submittedName>
        <fullName evidence="1">Uncharacterized protein</fullName>
    </submittedName>
</protein>
<keyword evidence="2" id="KW-1185">Reference proteome</keyword>
<dbReference type="ExpressionAtlas" id="A0A2X0S1J4">
    <property type="expression patterns" value="baseline"/>
</dbReference>
<dbReference type="Proteomes" id="UP000019116">
    <property type="component" value="Chromosome 2D"/>
</dbReference>
<reference evidence="1" key="1">
    <citation type="submission" date="2018-08" db="EMBL/GenBank/DDBJ databases">
        <authorList>
            <person name="Rossello M."/>
        </authorList>
    </citation>
    <scope>NUCLEOTIDE SEQUENCE [LARGE SCALE GENOMIC DNA]</scope>
    <source>
        <strain evidence="1">cv. Chinese Spring</strain>
    </source>
</reference>
<dbReference type="Gramene" id="TraesCS2D03G0247600.1">
    <property type="protein sequence ID" value="TraesCS2D03G0247600.1.CDS1"/>
    <property type="gene ID" value="TraesCS2D03G0247600"/>
</dbReference>
<dbReference type="EnsemblPlants" id="TraesCS2D02G117700.1">
    <property type="protein sequence ID" value="TraesCS2D02G117700.1.cds1"/>
    <property type="gene ID" value="TraesCS2D02G117700"/>
</dbReference>
<reference evidence="1" key="2">
    <citation type="submission" date="2018-10" db="UniProtKB">
        <authorList>
            <consortium name="EnsemblPlants"/>
        </authorList>
    </citation>
    <scope>IDENTIFICATION</scope>
</reference>
<name>A0A2X0S1J4_WHEAT</name>
<evidence type="ECO:0000313" key="2">
    <source>
        <dbReference type="Proteomes" id="UP000019116"/>
    </source>
</evidence>
<dbReference type="Gramene" id="TraesWEE_scaffold_078051_01G000100.1">
    <property type="protein sequence ID" value="TraesWEE_scaffold_078051_01G000100.1"/>
    <property type="gene ID" value="TraesWEE_scaffold_078051_01G000100"/>
</dbReference>
<sequence length="215" mass="23326">MHFPPIKKGPIFSPCLTMSFCLGFSYGFAAGLPKPVVDPRPRVLLAAAALDDASDAAIPVAAPVRAGSSSRSLMPFLGPVSSSRQRHRTRQALPSPSLHQFVRHPAYAENAADVAIPVVAPVRAGSSRMTSGRIRSMAVFMFYCHCCKDTRGAKAHVNEADGDDVRNQIQFLGEVMQPRIVFGRRRAWPLALLDGFFALPPELQVARTSEAELLC</sequence>
<dbReference type="Gramene" id="TraesCS2D02G117700.1">
    <property type="protein sequence ID" value="TraesCS2D02G117700.1.cds1"/>
    <property type="gene ID" value="TraesCS2D02G117700"/>
</dbReference>
<dbReference type="PaxDb" id="4565-Traes_2DS_E2409D8B1.2"/>
<organism evidence="1">
    <name type="scientific">Triticum aestivum</name>
    <name type="common">Wheat</name>
    <dbReference type="NCBI Taxonomy" id="4565"/>
    <lineage>
        <taxon>Eukaryota</taxon>
        <taxon>Viridiplantae</taxon>
        <taxon>Streptophyta</taxon>
        <taxon>Embryophyta</taxon>
        <taxon>Tracheophyta</taxon>
        <taxon>Spermatophyta</taxon>
        <taxon>Magnoliopsida</taxon>
        <taxon>Liliopsida</taxon>
        <taxon>Poales</taxon>
        <taxon>Poaceae</taxon>
        <taxon>BOP clade</taxon>
        <taxon>Pooideae</taxon>
        <taxon>Triticodae</taxon>
        <taxon>Triticeae</taxon>
        <taxon>Triticinae</taxon>
        <taxon>Triticum</taxon>
    </lineage>
</organism>